<dbReference type="PANTHER" id="PTHR14871">
    <property type="entry name" value="DYNEIN REGULATORY COMPLEX PROTEIN 9"/>
    <property type="match status" value="1"/>
</dbReference>
<reference evidence="6 7" key="1">
    <citation type="submission" date="2018-10" db="EMBL/GenBank/DDBJ databases">
        <authorList>
            <person name="Ekblom R."/>
            <person name="Jareborg N."/>
        </authorList>
    </citation>
    <scope>NUCLEOTIDE SEQUENCE [LARGE SCALE GENOMIC DNA]</scope>
    <source>
        <tissue evidence="6">Muscle</tissue>
    </source>
</reference>
<accession>A0A9X9MCG5</accession>
<evidence type="ECO:0000256" key="1">
    <source>
        <dbReference type="ARBA" id="ARBA00004245"/>
    </source>
</evidence>
<protein>
    <submittedName>
        <fullName evidence="6">Uncharacterized protein</fullName>
    </submittedName>
</protein>
<dbReference type="InterPro" id="IPR042618">
    <property type="entry name" value="IQCG"/>
</dbReference>
<evidence type="ECO:0000313" key="7">
    <source>
        <dbReference type="Proteomes" id="UP000269945"/>
    </source>
</evidence>
<dbReference type="PANTHER" id="PTHR14871:SF1">
    <property type="entry name" value="DYNEIN REGULATORY COMPLEX PROTEIN 9"/>
    <property type="match status" value="1"/>
</dbReference>
<evidence type="ECO:0000256" key="2">
    <source>
        <dbReference type="ARBA" id="ARBA00004316"/>
    </source>
</evidence>
<evidence type="ECO:0000256" key="5">
    <source>
        <dbReference type="ARBA" id="ARBA00023273"/>
    </source>
</evidence>
<comment type="subcellular location">
    <subcellularLocation>
        <location evidence="2">Cell projection</location>
    </subcellularLocation>
    <subcellularLocation>
        <location evidence="1">Cytoplasm</location>
        <location evidence="1">Cytoskeleton</location>
    </subcellularLocation>
</comment>
<dbReference type="GO" id="GO:0036126">
    <property type="term" value="C:sperm flagellum"/>
    <property type="evidence" value="ECO:0007669"/>
    <property type="project" value="TreeGrafter"/>
</dbReference>
<organism evidence="6 7">
    <name type="scientific">Gulo gulo</name>
    <name type="common">Wolverine</name>
    <name type="synonym">Gluton</name>
    <dbReference type="NCBI Taxonomy" id="48420"/>
    <lineage>
        <taxon>Eukaryota</taxon>
        <taxon>Metazoa</taxon>
        <taxon>Chordata</taxon>
        <taxon>Craniata</taxon>
        <taxon>Vertebrata</taxon>
        <taxon>Euteleostomi</taxon>
        <taxon>Mammalia</taxon>
        <taxon>Eutheria</taxon>
        <taxon>Laurasiatheria</taxon>
        <taxon>Carnivora</taxon>
        <taxon>Caniformia</taxon>
        <taxon>Musteloidea</taxon>
        <taxon>Mustelidae</taxon>
        <taxon>Guloninae</taxon>
        <taxon>Gulo</taxon>
    </lineage>
</organism>
<keyword evidence="3" id="KW-0963">Cytoplasm</keyword>
<evidence type="ECO:0000256" key="4">
    <source>
        <dbReference type="ARBA" id="ARBA00023212"/>
    </source>
</evidence>
<dbReference type="GO" id="GO:0007288">
    <property type="term" value="P:sperm axoneme assembly"/>
    <property type="evidence" value="ECO:0007669"/>
    <property type="project" value="TreeGrafter"/>
</dbReference>
<dbReference type="GO" id="GO:0005737">
    <property type="term" value="C:cytoplasm"/>
    <property type="evidence" value="ECO:0007669"/>
    <property type="project" value="TreeGrafter"/>
</dbReference>
<dbReference type="AlphaFoldDB" id="A0A9X9MCG5"/>
<name>A0A9X9MCG5_GULGU</name>
<dbReference type="EMBL" id="CYRY02046445">
    <property type="protein sequence ID" value="VCX42165.1"/>
    <property type="molecule type" value="Genomic_DNA"/>
</dbReference>
<dbReference type="Proteomes" id="UP000269945">
    <property type="component" value="Unassembled WGS sequence"/>
</dbReference>
<comment type="caution">
    <text evidence="6">The sequence shown here is derived from an EMBL/GenBank/DDBJ whole genome shotgun (WGS) entry which is preliminary data.</text>
</comment>
<dbReference type="GO" id="GO:0005856">
    <property type="term" value="C:cytoskeleton"/>
    <property type="evidence" value="ECO:0007669"/>
    <property type="project" value="UniProtKB-SubCell"/>
</dbReference>
<feature type="non-terminal residue" evidence="6">
    <location>
        <position position="85"/>
    </location>
</feature>
<keyword evidence="5" id="KW-0966">Cell projection</keyword>
<gene>
    <name evidence="6" type="ORF">BN2614_LOCUS1</name>
</gene>
<evidence type="ECO:0000256" key="3">
    <source>
        <dbReference type="ARBA" id="ARBA00022490"/>
    </source>
</evidence>
<feature type="non-terminal residue" evidence="6">
    <location>
        <position position="1"/>
    </location>
</feature>
<proteinExistence type="predicted"/>
<evidence type="ECO:0000313" key="6">
    <source>
        <dbReference type="EMBL" id="VCX42165.1"/>
    </source>
</evidence>
<keyword evidence="4" id="KW-0206">Cytoskeleton</keyword>
<keyword evidence="7" id="KW-1185">Reference proteome</keyword>
<sequence>ISSREEKGKKQIRSLQKQLLNVKRERQAEVQSRNEYIAHLRDQLQEMKAKTNMENRYMKKNTELQISQTQKKCNRTEELLLEEIE</sequence>